<evidence type="ECO:0000256" key="2">
    <source>
        <dbReference type="ARBA" id="ARBA00022448"/>
    </source>
</evidence>
<dbReference type="PANTHER" id="PTHR36923">
    <property type="entry name" value="FERREDOXIN"/>
    <property type="match status" value="1"/>
</dbReference>
<dbReference type="SUPFAM" id="SSF54862">
    <property type="entry name" value="4Fe-4S ferredoxins"/>
    <property type="match status" value="1"/>
</dbReference>
<evidence type="ECO:0000256" key="3">
    <source>
        <dbReference type="ARBA" id="ARBA00022723"/>
    </source>
</evidence>
<evidence type="ECO:0000259" key="8">
    <source>
        <dbReference type="PROSITE" id="PS51379"/>
    </source>
</evidence>
<dbReference type="InterPro" id="IPR051269">
    <property type="entry name" value="Fe-S_cluster_ET"/>
</dbReference>
<organism evidence="9 10">
    <name type="scientific">Dietzia aurantiaca</name>
    <dbReference type="NCBI Taxonomy" id="983873"/>
    <lineage>
        <taxon>Bacteria</taxon>
        <taxon>Bacillati</taxon>
        <taxon>Actinomycetota</taxon>
        <taxon>Actinomycetes</taxon>
        <taxon>Mycobacteriales</taxon>
        <taxon>Dietziaceae</taxon>
        <taxon>Dietzia</taxon>
    </lineage>
</organism>
<keyword evidence="7" id="KW-0003">3Fe-4S</keyword>
<evidence type="ECO:0000256" key="1">
    <source>
        <dbReference type="ARBA" id="ARBA00001927"/>
    </source>
</evidence>
<evidence type="ECO:0000256" key="6">
    <source>
        <dbReference type="ARBA" id="ARBA00023014"/>
    </source>
</evidence>
<dbReference type="InterPro" id="IPR017896">
    <property type="entry name" value="4Fe4S_Fe-S-bd"/>
</dbReference>
<dbReference type="Proteomes" id="UP001595836">
    <property type="component" value="Unassembled WGS sequence"/>
</dbReference>
<keyword evidence="10" id="KW-1185">Reference proteome</keyword>
<gene>
    <name evidence="9" type="ORF">ACFO7U_04935</name>
</gene>
<keyword evidence="4" id="KW-0249">Electron transport</keyword>
<evidence type="ECO:0000313" key="10">
    <source>
        <dbReference type="Proteomes" id="UP001595836"/>
    </source>
</evidence>
<dbReference type="Gene3D" id="3.30.70.20">
    <property type="match status" value="1"/>
</dbReference>
<feature type="domain" description="4Fe-4S ferredoxin-type" evidence="8">
    <location>
        <begin position="2"/>
        <end position="30"/>
    </location>
</feature>
<dbReference type="PANTHER" id="PTHR36923:SF3">
    <property type="entry name" value="FERREDOXIN"/>
    <property type="match status" value="1"/>
</dbReference>
<name>A0ABV9PMN0_9ACTN</name>
<dbReference type="RefSeq" id="WP_344987937.1">
    <property type="nucleotide sequence ID" value="NZ_BAABCD010000002.1"/>
</dbReference>
<reference evidence="10" key="1">
    <citation type="journal article" date="2019" name="Int. J. Syst. Evol. Microbiol.">
        <title>The Global Catalogue of Microorganisms (GCM) 10K type strain sequencing project: providing services to taxonomists for standard genome sequencing and annotation.</title>
        <authorList>
            <consortium name="The Broad Institute Genomics Platform"/>
            <consortium name="The Broad Institute Genome Sequencing Center for Infectious Disease"/>
            <person name="Wu L."/>
            <person name="Ma J."/>
        </authorList>
    </citation>
    <scope>NUCLEOTIDE SEQUENCE [LARGE SCALE GENOMIC DNA]</scope>
    <source>
        <strain evidence="10">JCM 11882</strain>
    </source>
</reference>
<keyword evidence="3" id="KW-0479">Metal-binding</keyword>
<dbReference type="Pfam" id="PF13459">
    <property type="entry name" value="Fer4_15"/>
    <property type="match status" value="1"/>
</dbReference>
<sequence>MKRINIDTSKCSGHGRCYTVSPDFFDPDDEGFPVLLVQDVDPDSDGYQSVLDAVDNCPERAITLTDAE</sequence>
<evidence type="ECO:0000256" key="4">
    <source>
        <dbReference type="ARBA" id="ARBA00022982"/>
    </source>
</evidence>
<dbReference type="EMBL" id="JBHSHP010000012">
    <property type="protein sequence ID" value="MFC4754126.1"/>
    <property type="molecule type" value="Genomic_DNA"/>
</dbReference>
<dbReference type="PROSITE" id="PS51379">
    <property type="entry name" value="4FE4S_FER_2"/>
    <property type="match status" value="1"/>
</dbReference>
<accession>A0ABV9PMN0</accession>
<keyword evidence="2" id="KW-0813">Transport</keyword>
<evidence type="ECO:0000256" key="7">
    <source>
        <dbReference type="ARBA" id="ARBA00023291"/>
    </source>
</evidence>
<comment type="cofactor">
    <cofactor evidence="1">
        <name>[3Fe-4S] cluster</name>
        <dbReference type="ChEBI" id="CHEBI:21137"/>
    </cofactor>
</comment>
<proteinExistence type="predicted"/>
<protein>
    <submittedName>
        <fullName evidence="9">Ferredoxin</fullName>
    </submittedName>
</protein>
<keyword evidence="5" id="KW-0408">Iron</keyword>
<comment type="caution">
    <text evidence="9">The sequence shown here is derived from an EMBL/GenBank/DDBJ whole genome shotgun (WGS) entry which is preliminary data.</text>
</comment>
<keyword evidence="6" id="KW-0411">Iron-sulfur</keyword>
<evidence type="ECO:0000256" key="5">
    <source>
        <dbReference type="ARBA" id="ARBA00023004"/>
    </source>
</evidence>
<evidence type="ECO:0000313" key="9">
    <source>
        <dbReference type="EMBL" id="MFC4754126.1"/>
    </source>
</evidence>